<evidence type="ECO:0000256" key="1">
    <source>
        <dbReference type="SAM" id="Phobius"/>
    </source>
</evidence>
<keyword evidence="3" id="KW-1185">Reference proteome</keyword>
<evidence type="ECO:0000313" key="2">
    <source>
        <dbReference type="EMBL" id="KAB1070252.1"/>
    </source>
</evidence>
<evidence type="ECO:0000313" key="3">
    <source>
        <dbReference type="Proteomes" id="UP000474159"/>
    </source>
</evidence>
<reference evidence="2 3" key="1">
    <citation type="submission" date="2019-09" db="EMBL/GenBank/DDBJ databases">
        <title>YIM 48816 draft genome.</title>
        <authorList>
            <person name="Jiang L."/>
        </authorList>
    </citation>
    <scope>NUCLEOTIDE SEQUENCE [LARGE SCALE GENOMIC DNA]</scope>
    <source>
        <strain evidence="2 3">YIM 48816</strain>
    </source>
</reference>
<accession>A0A6L3SPP9</accession>
<comment type="caution">
    <text evidence="2">The sequence shown here is derived from an EMBL/GenBank/DDBJ whole genome shotgun (WGS) entry which is preliminary data.</text>
</comment>
<dbReference type="EMBL" id="VZZK01000065">
    <property type="protein sequence ID" value="KAB1070252.1"/>
    <property type="molecule type" value="Genomic_DNA"/>
</dbReference>
<dbReference type="Proteomes" id="UP000474159">
    <property type="component" value="Unassembled WGS sequence"/>
</dbReference>
<keyword evidence="1" id="KW-0812">Transmembrane</keyword>
<dbReference type="OrthoDB" id="8004709at2"/>
<name>A0A6L3SPP9_9HYPH</name>
<keyword evidence="1" id="KW-0472">Membrane</keyword>
<proteinExistence type="predicted"/>
<sequence length="65" mass="6913">MNIGVSLALQSIPFAILFFATNAPHRDLFLVAYTAALGLVLSLIVLADGAHMVLPVPGMTNDPHR</sequence>
<protein>
    <submittedName>
        <fullName evidence="2">Uncharacterized protein</fullName>
    </submittedName>
</protein>
<gene>
    <name evidence="2" type="ORF">F6X53_30210</name>
</gene>
<organism evidence="2 3">
    <name type="scientific">Methylobacterium soli</name>
    <dbReference type="NCBI Taxonomy" id="553447"/>
    <lineage>
        <taxon>Bacteria</taxon>
        <taxon>Pseudomonadati</taxon>
        <taxon>Pseudomonadota</taxon>
        <taxon>Alphaproteobacteria</taxon>
        <taxon>Hyphomicrobiales</taxon>
        <taxon>Methylobacteriaceae</taxon>
        <taxon>Methylobacterium</taxon>
    </lineage>
</organism>
<dbReference type="RefSeq" id="WP_151005336.1">
    <property type="nucleotide sequence ID" value="NZ_BPQY01000575.1"/>
</dbReference>
<keyword evidence="1" id="KW-1133">Transmembrane helix</keyword>
<dbReference type="AlphaFoldDB" id="A0A6L3SPP9"/>
<feature type="transmembrane region" description="Helical" evidence="1">
    <location>
        <begin position="30"/>
        <end position="50"/>
    </location>
</feature>